<sequence length="262" mass="29430">MRQQGFFDSIGYALLYEESNSTLHAIDPRAKLLYVALTIAVSMAVARLDILLLILVANLVLLTLYRNLVVKFALFLRGLAPFIAIIVVFNIMISLAFTNISLAEVAIMQIRSVARILCIAIPILVLLSTTTPWQIIQAFAKVGITYTYVYPFIIALRFIPIVFSEMKNIYDAQRARGLDFEKGRVMDRVKRLAAIVIPTIVCSIIRAKDLIEAMELRGFGYSKKRTFYKSIKFRKMDALFIVVIASLYLTAIVAALITPAIL</sequence>
<dbReference type="GO" id="GO:0005886">
    <property type="term" value="C:plasma membrane"/>
    <property type="evidence" value="ECO:0007669"/>
    <property type="project" value="TreeGrafter"/>
</dbReference>
<comment type="subcellular location">
    <subcellularLocation>
        <location evidence="1">Membrane</location>
        <topology evidence="1">Multi-pass membrane protein</topology>
    </subcellularLocation>
</comment>
<evidence type="ECO:0000313" key="7">
    <source>
        <dbReference type="EMBL" id="HGQ17742.1"/>
    </source>
</evidence>
<dbReference type="PANTHER" id="PTHR33514">
    <property type="entry name" value="PROTEIN ABCI12, CHLOROPLASTIC"/>
    <property type="match status" value="1"/>
</dbReference>
<proteinExistence type="predicted"/>
<gene>
    <name evidence="6" type="ORF">ENT87_05105</name>
    <name evidence="7" type="ORF">ENU30_02005</name>
</gene>
<feature type="transmembrane region" description="Helical" evidence="5">
    <location>
        <begin position="238"/>
        <end position="261"/>
    </location>
</feature>
<feature type="transmembrane region" description="Helical" evidence="5">
    <location>
        <begin position="79"/>
        <end position="102"/>
    </location>
</feature>
<evidence type="ECO:0000256" key="5">
    <source>
        <dbReference type="SAM" id="Phobius"/>
    </source>
</evidence>
<evidence type="ECO:0000313" key="6">
    <source>
        <dbReference type="EMBL" id="HGN36907.1"/>
    </source>
</evidence>
<organism evidence="7">
    <name type="scientific">Ignisphaera aggregans</name>
    <dbReference type="NCBI Taxonomy" id="334771"/>
    <lineage>
        <taxon>Archaea</taxon>
        <taxon>Thermoproteota</taxon>
        <taxon>Thermoprotei</taxon>
        <taxon>Desulfurococcales</taxon>
        <taxon>Desulfurococcaceae</taxon>
        <taxon>Ignisphaera</taxon>
    </lineage>
</organism>
<accession>A0A7J3JNZ3</accession>
<dbReference type="PANTHER" id="PTHR33514:SF13">
    <property type="entry name" value="PROTEIN ABCI12, CHLOROPLASTIC"/>
    <property type="match status" value="1"/>
</dbReference>
<dbReference type="AlphaFoldDB" id="A0A7J3JNZ3"/>
<dbReference type="EMBL" id="DTBZ01000051">
    <property type="protein sequence ID" value="HGQ17742.1"/>
    <property type="molecule type" value="Genomic_DNA"/>
</dbReference>
<feature type="transmembrane region" description="Helical" evidence="5">
    <location>
        <begin position="148"/>
        <end position="166"/>
    </location>
</feature>
<dbReference type="InterPro" id="IPR003339">
    <property type="entry name" value="ABC/ECF_trnsptr_transmembrane"/>
</dbReference>
<keyword evidence="4 5" id="KW-0472">Membrane</keyword>
<evidence type="ECO:0000256" key="3">
    <source>
        <dbReference type="ARBA" id="ARBA00022989"/>
    </source>
</evidence>
<feature type="transmembrane region" description="Helical" evidence="5">
    <location>
        <begin position="114"/>
        <end position="136"/>
    </location>
</feature>
<keyword evidence="3 5" id="KW-1133">Transmembrane helix</keyword>
<evidence type="ECO:0000256" key="1">
    <source>
        <dbReference type="ARBA" id="ARBA00004141"/>
    </source>
</evidence>
<evidence type="ECO:0000256" key="4">
    <source>
        <dbReference type="ARBA" id="ARBA00023136"/>
    </source>
</evidence>
<reference evidence="7" key="1">
    <citation type="journal article" date="2020" name="mSystems">
        <title>Genome- and Community-Level Interaction Insights into Carbon Utilization and Element Cycling Functions of Hydrothermarchaeota in Hydrothermal Sediment.</title>
        <authorList>
            <person name="Zhou Z."/>
            <person name="Liu Y."/>
            <person name="Xu W."/>
            <person name="Pan J."/>
            <person name="Luo Z.H."/>
            <person name="Li M."/>
        </authorList>
    </citation>
    <scope>NUCLEOTIDE SEQUENCE [LARGE SCALE GENOMIC DNA]</scope>
    <source>
        <strain evidence="6">SpSt-618</strain>
        <strain evidence="7">SpSt-657</strain>
    </source>
</reference>
<feature type="transmembrane region" description="Helical" evidence="5">
    <location>
        <begin position="32"/>
        <end position="59"/>
    </location>
</feature>
<keyword evidence="2 5" id="KW-0812">Transmembrane</keyword>
<protein>
    <submittedName>
        <fullName evidence="7">Energy-coupling factor transporter transmembrane protein EcfT</fullName>
    </submittedName>
</protein>
<dbReference type="CDD" id="cd16914">
    <property type="entry name" value="EcfT"/>
    <property type="match status" value="1"/>
</dbReference>
<dbReference type="EMBL" id="DTAI01000145">
    <property type="protein sequence ID" value="HGN36907.1"/>
    <property type="molecule type" value="Genomic_DNA"/>
</dbReference>
<comment type="caution">
    <text evidence="7">The sequence shown here is derived from an EMBL/GenBank/DDBJ whole genome shotgun (WGS) entry which is preliminary data.</text>
</comment>
<dbReference type="Pfam" id="PF02361">
    <property type="entry name" value="CbiQ"/>
    <property type="match status" value="1"/>
</dbReference>
<evidence type="ECO:0000256" key="2">
    <source>
        <dbReference type="ARBA" id="ARBA00022692"/>
    </source>
</evidence>
<name>A0A7J3JNZ3_9CREN</name>